<gene>
    <name evidence="2" type="ORF">MUN33_10135</name>
</gene>
<feature type="chain" id="PRO_5040835167" description="Lipoprotein LpqE" evidence="1">
    <location>
        <begin position="28"/>
        <end position="199"/>
    </location>
</feature>
<sequence>MKNRKPAARRLLAVTAGCAALALSACGAGQVSQTANQVAAVNGTNGELGDAVVRDVTLVTQEDNSVALKFNASNQGIDGEDVTLQSVSVQDASVDLGKRVTLAPDCSVVADSSAAIAEMNPSDATVGCTQYLETTVEGENFYNGAARTVTFTFDNGDIEVNAPIVAWYADAGQTYRHQDGVNREGADAIDGEHEGSEIR</sequence>
<dbReference type="RefSeq" id="WP_244804793.1">
    <property type="nucleotide sequence ID" value="NZ_JALIEA010000016.1"/>
</dbReference>
<name>A0A9X2B2S0_9CORY</name>
<dbReference type="EMBL" id="JALIEA010000016">
    <property type="protein sequence ID" value="MCJ7859065.1"/>
    <property type="molecule type" value="Genomic_DNA"/>
</dbReference>
<comment type="caution">
    <text evidence="2">The sequence shown here is derived from an EMBL/GenBank/DDBJ whole genome shotgun (WGS) entry which is preliminary data.</text>
</comment>
<accession>A0A9X2B2S0</accession>
<proteinExistence type="predicted"/>
<evidence type="ECO:0008006" key="4">
    <source>
        <dbReference type="Google" id="ProtNLM"/>
    </source>
</evidence>
<protein>
    <recommendedName>
        <fullName evidence="4">Lipoprotein LpqE</fullName>
    </recommendedName>
</protein>
<reference evidence="2" key="1">
    <citation type="submission" date="2022-04" db="EMBL/GenBank/DDBJ databases">
        <title>Corynebacterium kalidii LD5P10.</title>
        <authorList>
            <person name="Sun J.Q."/>
        </authorList>
    </citation>
    <scope>NUCLEOTIDE SEQUENCE</scope>
    <source>
        <strain evidence="2">LD5P10</strain>
    </source>
</reference>
<dbReference type="AlphaFoldDB" id="A0A9X2B2S0"/>
<evidence type="ECO:0000313" key="3">
    <source>
        <dbReference type="Proteomes" id="UP001139207"/>
    </source>
</evidence>
<evidence type="ECO:0000256" key="1">
    <source>
        <dbReference type="SAM" id="SignalP"/>
    </source>
</evidence>
<keyword evidence="1" id="KW-0732">Signal</keyword>
<organism evidence="2 3">
    <name type="scientific">Corynebacterium kalidii</name>
    <dbReference type="NCBI Taxonomy" id="2931982"/>
    <lineage>
        <taxon>Bacteria</taxon>
        <taxon>Bacillati</taxon>
        <taxon>Actinomycetota</taxon>
        <taxon>Actinomycetes</taxon>
        <taxon>Mycobacteriales</taxon>
        <taxon>Corynebacteriaceae</taxon>
        <taxon>Corynebacterium</taxon>
    </lineage>
</organism>
<dbReference type="Proteomes" id="UP001139207">
    <property type="component" value="Unassembled WGS sequence"/>
</dbReference>
<feature type="signal peptide" evidence="1">
    <location>
        <begin position="1"/>
        <end position="27"/>
    </location>
</feature>
<keyword evidence="3" id="KW-1185">Reference proteome</keyword>
<evidence type="ECO:0000313" key="2">
    <source>
        <dbReference type="EMBL" id="MCJ7859065.1"/>
    </source>
</evidence>
<dbReference type="PROSITE" id="PS51257">
    <property type="entry name" value="PROKAR_LIPOPROTEIN"/>
    <property type="match status" value="1"/>
</dbReference>